<dbReference type="AlphaFoldDB" id="A0A7W9CVB2"/>
<dbReference type="EMBL" id="JACHOO010000002">
    <property type="protein sequence ID" value="MBB5752334.1"/>
    <property type="molecule type" value="Genomic_DNA"/>
</dbReference>
<accession>A0A7W9CVB2</accession>
<evidence type="ECO:0000313" key="3">
    <source>
        <dbReference type="Proteomes" id="UP000523821"/>
    </source>
</evidence>
<gene>
    <name evidence="2" type="ORF">GGQ63_001386</name>
</gene>
<evidence type="ECO:0000256" key="1">
    <source>
        <dbReference type="SAM" id="MobiDB-lite"/>
    </source>
</evidence>
<dbReference type="Proteomes" id="UP000523821">
    <property type="component" value="Unassembled WGS sequence"/>
</dbReference>
<proteinExistence type="predicted"/>
<reference evidence="2 3" key="1">
    <citation type="submission" date="2020-08" db="EMBL/GenBank/DDBJ databases">
        <title>Genomic Encyclopedia of Type Strains, Phase IV (KMG-IV): sequencing the most valuable type-strain genomes for metagenomic binning, comparative biology and taxonomic classification.</title>
        <authorList>
            <person name="Goeker M."/>
        </authorList>
    </citation>
    <scope>NUCLEOTIDE SEQUENCE [LARGE SCALE GENOMIC DNA]</scope>
    <source>
        <strain evidence="2 3">DSM 16268</strain>
    </source>
</reference>
<organism evidence="2 3">
    <name type="scientific">Prosthecomicrobium pneumaticum</name>
    <dbReference type="NCBI Taxonomy" id="81895"/>
    <lineage>
        <taxon>Bacteria</taxon>
        <taxon>Pseudomonadati</taxon>
        <taxon>Pseudomonadota</taxon>
        <taxon>Alphaproteobacteria</taxon>
        <taxon>Hyphomicrobiales</taxon>
        <taxon>Kaistiaceae</taxon>
        <taxon>Prosthecomicrobium</taxon>
    </lineage>
</organism>
<feature type="region of interest" description="Disordered" evidence="1">
    <location>
        <begin position="34"/>
        <end position="55"/>
    </location>
</feature>
<name>A0A7W9CVB2_9HYPH</name>
<sequence length="55" mass="5661">MTRGGAAGVARITDWPVIASADPGLARSVVRSASLPEGRRTCPAVPEGRNSQSID</sequence>
<protein>
    <submittedName>
        <fullName evidence="2">Uncharacterized protein</fullName>
    </submittedName>
</protein>
<evidence type="ECO:0000313" key="2">
    <source>
        <dbReference type="EMBL" id="MBB5752334.1"/>
    </source>
</evidence>
<keyword evidence="3" id="KW-1185">Reference proteome</keyword>
<comment type="caution">
    <text evidence="2">The sequence shown here is derived from an EMBL/GenBank/DDBJ whole genome shotgun (WGS) entry which is preliminary data.</text>
</comment>